<protein>
    <submittedName>
        <fullName evidence="1">Uncharacterized protein</fullName>
    </submittedName>
</protein>
<keyword evidence="2" id="KW-1185">Reference proteome</keyword>
<organism evidence="1 2">
    <name type="scientific">Melipona bicolor</name>
    <dbReference type="NCBI Taxonomy" id="60889"/>
    <lineage>
        <taxon>Eukaryota</taxon>
        <taxon>Metazoa</taxon>
        <taxon>Ecdysozoa</taxon>
        <taxon>Arthropoda</taxon>
        <taxon>Hexapoda</taxon>
        <taxon>Insecta</taxon>
        <taxon>Pterygota</taxon>
        <taxon>Neoptera</taxon>
        <taxon>Endopterygota</taxon>
        <taxon>Hymenoptera</taxon>
        <taxon>Apocrita</taxon>
        <taxon>Aculeata</taxon>
        <taxon>Apoidea</taxon>
        <taxon>Anthophila</taxon>
        <taxon>Apidae</taxon>
        <taxon>Melipona</taxon>
    </lineage>
</organism>
<dbReference type="Proteomes" id="UP001177670">
    <property type="component" value="Unassembled WGS sequence"/>
</dbReference>
<evidence type="ECO:0000313" key="2">
    <source>
        <dbReference type="Proteomes" id="UP001177670"/>
    </source>
</evidence>
<accession>A0AA40FRI3</accession>
<dbReference type="AlphaFoldDB" id="A0AA40FRI3"/>
<dbReference type="EMBL" id="JAHYIQ010000019">
    <property type="protein sequence ID" value="KAK1124004.1"/>
    <property type="molecule type" value="Genomic_DNA"/>
</dbReference>
<proteinExistence type="predicted"/>
<comment type="caution">
    <text evidence="1">The sequence shown here is derived from an EMBL/GenBank/DDBJ whole genome shotgun (WGS) entry which is preliminary data.</text>
</comment>
<evidence type="ECO:0000313" key="1">
    <source>
        <dbReference type="EMBL" id="KAK1124004.1"/>
    </source>
</evidence>
<reference evidence="1" key="1">
    <citation type="submission" date="2021-10" db="EMBL/GenBank/DDBJ databases">
        <title>Melipona bicolor Genome sequencing and assembly.</title>
        <authorList>
            <person name="Araujo N.S."/>
            <person name="Arias M.C."/>
        </authorList>
    </citation>
    <scope>NUCLEOTIDE SEQUENCE</scope>
    <source>
        <strain evidence="1">USP_2M_L1-L4_2017</strain>
        <tissue evidence="1">Whole body</tissue>
    </source>
</reference>
<name>A0AA40FRI3_9HYME</name>
<sequence length="152" mass="17240">MMLYLTGTVDNFNCRNKVIRGSQAGSERRISEDYHLEWLRNQEGCGFFDTMLEKISEHQDSVSSSSYQRSSFDVEGHRSHSPTATLIAADPRNPRRCIPRPRLSHVPIRDEIKLFNTADTNCYLAASASHNQTTGFLPDVPIVLAEKRKTDL</sequence>
<gene>
    <name evidence="1" type="ORF">K0M31_007032</name>
</gene>